<feature type="region of interest" description="Disordered" evidence="1">
    <location>
        <begin position="38"/>
        <end position="60"/>
    </location>
</feature>
<name>A0A2G9HAU0_9LAMI</name>
<organism evidence="2 3">
    <name type="scientific">Handroanthus impetiginosus</name>
    <dbReference type="NCBI Taxonomy" id="429701"/>
    <lineage>
        <taxon>Eukaryota</taxon>
        <taxon>Viridiplantae</taxon>
        <taxon>Streptophyta</taxon>
        <taxon>Embryophyta</taxon>
        <taxon>Tracheophyta</taxon>
        <taxon>Spermatophyta</taxon>
        <taxon>Magnoliopsida</taxon>
        <taxon>eudicotyledons</taxon>
        <taxon>Gunneridae</taxon>
        <taxon>Pentapetalae</taxon>
        <taxon>asterids</taxon>
        <taxon>lamiids</taxon>
        <taxon>Lamiales</taxon>
        <taxon>Bignoniaceae</taxon>
        <taxon>Crescentiina</taxon>
        <taxon>Tabebuia alliance</taxon>
        <taxon>Handroanthus</taxon>
    </lineage>
</organism>
<evidence type="ECO:0000313" key="2">
    <source>
        <dbReference type="EMBL" id="PIN14642.1"/>
    </source>
</evidence>
<protein>
    <submittedName>
        <fullName evidence="2">Uncharacterized protein</fullName>
    </submittedName>
</protein>
<comment type="caution">
    <text evidence="2">The sequence shown here is derived from an EMBL/GenBank/DDBJ whole genome shotgun (WGS) entry which is preliminary data.</text>
</comment>
<dbReference type="EMBL" id="NKXS01002244">
    <property type="protein sequence ID" value="PIN14642.1"/>
    <property type="molecule type" value="Genomic_DNA"/>
</dbReference>
<keyword evidence="3" id="KW-1185">Reference proteome</keyword>
<evidence type="ECO:0000256" key="1">
    <source>
        <dbReference type="SAM" id="MobiDB-lite"/>
    </source>
</evidence>
<dbReference type="AlphaFoldDB" id="A0A2G9HAU0"/>
<evidence type="ECO:0000313" key="3">
    <source>
        <dbReference type="Proteomes" id="UP000231279"/>
    </source>
</evidence>
<proteinExistence type="predicted"/>
<gene>
    <name evidence="2" type="ORF">CDL12_12737</name>
</gene>
<sequence>MQMLLYHKMAIIAIFLIMIISSFSTINSQANAGRQCPRERISSLIPDPEPYGRSKNSWYY</sequence>
<reference evidence="3" key="1">
    <citation type="journal article" date="2018" name="Gigascience">
        <title>Genome assembly of the Pink Ipe (Handroanthus impetiginosus, Bignoniaceae), a highly valued, ecologically keystone Neotropical timber forest tree.</title>
        <authorList>
            <person name="Silva-Junior O.B."/>
            <person name="Grattapaglia D."/>
            <person name="Novaes E."/>
            <person name="Collevatti R.G."/>
        </authorList>
    </citation>
    <scope>NUCLEOTIDE SEQUENCE [LARGE SCALE GENOMIC DNA]</scope>
    <source>
        <strain evidence="3">cv. UFG-1</strain>
    </source>
</reference>
<accession>A0A2G9HAU0</accession>
<dbReference type="Proteomes" id="UP000231279">
    <property type="component" value="Unassembled WGS sequence"/>
</dbReference>